<dbReference type="OrthoDB" id="5405987at2"/>
<protein>
    <submittedName>
        <fullName evidence="1">Uncharacterized protein</fullName>
    </submittedName>
</protein>
<reference evidence="1 2" key="1">
    <citation type="submission" date="2016-10" db="EMBL/GenBank/DDBJ databases">
        <authorList>
            <person name="de Groot N.N."/>
        </authorList>
    </citation>
    <scope>NUCLEOTIDE SEQUENCE [LARGE SCALE GENOMIC DNA]</scope>
    <source>
        <strain evidence="1 2">DSM 7343</strain>
    </source>
</reference>
<keyword evidence="2" id="KW-1185">Reference proteome</keyword>
<proteinExistence type="predicted"/>
<gene>
    <name evidence="1" type="ORF">SAMN05660420_01346</name>
</gene>
<dbReference type="AlphaFoldDB" id="A0A1H3YQK3"/>
<dbReference type="EMBL" id="FNQN01000003">
    <property type="protein sequence ID" value="SEA13815.1"/>
    <property type="molecule type" value="Genomic_DNA"/>
</dbReference>
<dbReference type="Proteomes" id="UP000199409">
    <property type="component" value="Unassembled WGS sequence"/>
</dbReference>
<organism evidence="1 2">
    <name type="scientific">Desulfuromusa kysingii</name>
    <dbReference type="NCBI Taxonomy" id="37625"/>
    <lineage>
        <taxon>Bacteria</taxon>
        <taxon>Pseudomonadati</taxon>
        <taxon>Thermodesulfobacteriota</taxon>
        <taxon>Desulfuromonadia</taxon>
        <taxon>Desulfuromonadales</taxon>
        <taxon>Geopsychrobacteraceae</taxon>
        <taxon>Desulfuromusa</taxon>
    </lineage>
</organism>
<dbReference type="InterPro" id="IPR054686">
    <property type="entry name" value="GSU3473-like"/>
</dbReference>
<sequence length="63" mass="7426">MREVTVIYQDGMMDMVTPTVLQRLIDTDNIIKFQRSSGWVYPEIDQVRSTTPSCYQGEERRLQ</sequence>
<dbReference type="RefSeq" id="WP_092346001.1">
    <property type="nucleotide sequence ID" value="NZ_FNQN01000003.1"/>
</dbReference>
<evidence type="ECO:0000313" key="1">
    <source>
        <dbReference type="EMBL" id="SEA13815.1"/>
    </source>
</evidence>
<name>A0A1H3YQK3_9BACT</name>
<accession>A0A1H3YQK3</accession>
<evidence type="ECO:0000313" key="2">
    <source>
        <dbReference type="Proteomes" id="UP000199409"/>
    </source>
</evidence>
<dbReference type="STRING" id="37625.SAMN05660420_01346"/>
<dbReference type="NCBIfam" id="NF045719">
    <property type="entry name" value="GSU3473_fam"/>
    <property type="match status" value="1"/>
</dbReference>